<dbReference type="SUPFAM" id="SSF50156">
    <property type="entry name" value="PDZ domain-like"/>
    <property type="match status" value="1"/>
</dbReference>
<proteinExistence type="predicted"/>
<sequence length="589" mass="68309">MIKYFGLAVVLLVTNLIDAKDQVHYLVDFQQPQHHLADIQVKFPKHEGKQLDISLPVWRTGRYEILDLSKGIRNFSAFDANGKALEWRAIDKASWRIESNGEPVTIQYLLYANDIGSRTRHIDDTHAFLDATATFVYSPQLRDRPIKVRLMVPNKWRSRSGMESAGKHTFVADNYDVLVDSPIETGIHSFREFTVGDREYELLFWGRGNYDEAKIEGDLAKLDRQVEAIWKEFPYSRYVYMIHATSGPRGATEHINSTVIQRQRDRFGSRSDYLDFMGTAAHELIHTWNVKAYRPAALVPYDYQKESYTPLLWVAEGSTSYYDTLLVRRAEISTQAEFHKEIAKSIEKLLNRPGREVQSVSEASWYSWIESTNDFTINHGVNIYAKGSLVSWLLDYKIREATNNQKRFEDVHRLLFQRFNASEKGFTDEDLLSLVNEVTGKDFGSFWDDYVWGTKPIPFDDMLNYFGLKIERLKKEDLKVDLGIKYDNELVLERVKKHSSAWKSGLTSGDRIVAINKLRLSKDNIEERIEALPIGQNITIQFFRRDELKEATLLTEVNENTSLKIVPVEQPTDQQKEHYQSWTSHPLEN</sequence>
<dbReference type="Pfam" id="PF17899">
    <property type="entry name" value="Peptidase_M61_N"/>
    <property type="match status" value="1"/>
</dbReference>
<dbReference type="AlphaFoldDB" id="A0AA51RVZ9"/>
<dbReference type="InterPro" id="IPR001478">
    <property type="entry name" value="PDZ"/>
</dbReference>
<evidence type="ECO:0000313" key="3">
    <source>
        <dbReference type="EMBL" id="WMS88622.1"/>
    </source>
</evidence>
<dbReference type="InterPro" id="IPR027268">
    <property type="entry name" value="Peptidase_M4/M1_CTD_sf"/>
</dbReference>
<reference evidence="3 4" key="1">
    <citation type="submission" date="2023-08" db="EMBL/GenBank/DDBJ databases">
        <title>Pleionea litopenaei sp. nov., isolated from stomach of juvenile Litopenaeus vannamei.</title>
        <authorList>
            <person name="Rho A.M."/>
            <person name="Hwang C.Y."/>
        </authorList>
    </citation>
    <scope>NUCLEOTIDE SEQUENCE [LARGE SCALE GENOMIC DNA]</scope>
    <source>
        <strain evidence="3 4">HL-JVS1</strain>
    </source>
</reference>
<dbReference type="InterPro" id="IPR036034">
    <property type="entry name" value="PDZ_sf"/>
</dbReference>
<dbReference type="SMART" id="SM00228">
    <property type="entry name" value="PDZ"/>
    <property type="match status" value="1"/>
</dbReference>
<dbReference type="SUPFAM" id="SSF55486">
    <property type="entry name" value="Metalloproteases ('zincins'), catalytic domain"/>
    <property type="match status" value="1"/>
</dbReference>
<dbReference type="Gene3D" id="2.30.42.10">
    <property type="match status" value="1"/>
</dbReference>
<feature type="compositionally biased region" description="Polar residues" evidence="1">
    <location>
        <begin position="580"/>
        <end position="589"/>
    </location>
</feature>
<dbReference type="Pfam" id="PF05299">
    <property type="entry name" value="Peptidase_M61"/>
    <property type="match status" value="1"/>
</dbReference>
<evidence type="ECO:0000259" key="2">
    <source>
        <dbReference type="PROSITE" id="PS50106"/>
    </source>
</evidence>
<keyword evidence="4" id="KW-1185">Reference proteome</keyword>
<dbReference type="Gene3D" id="2.60.40.3650">
    <property type="match status" value="1"/>
</dbReference>
<feature type="region of interest" description="Disordered" evidence="1">
    <location>
        <begin position="568"/>
        <end position="589"/>
    </location>
</feature>
<dbReference type="EMBL" id="CP133548">
    <property type="protein sequence ID" value="WMS88622.1"/>
    <property type="molecule type" value="Genomic_DNA"/>
</dbReference>
<dbReference type="RefSeq" id="WP_309203839.1">
    <property type="nucleotide sequence ID" value="NZ_CP133548.1"/>
</dbReference>
<feature type="domain" description="PDZ" evidence="2">
    <location>
        <begin position="467"/>
        <end position="532"/>
    </location>
</feature>
<protein>
    <submittedName>
        <fullName evidence="3">PDZ domain-containing protein</fullName>
    </submittedName>
</protein>
<dbReference type="Gene3D" id="1.10.390.10">
    <property type="entry name" value="Neutral Protease Domain 2"/>
    <property type="match status" value="1"/>
</dbReference>
<dbReference type="InterPro" id="IPR007963">
    <property type="entry name" value="Peptidase_M61_catalytic"/>
</dbReference>
<gene>
    <name evidence="3" type="ORF">Q9312_06830</name>
</gene>
<dbReference type="InterPro" id="IPR024191">
    <property type="entry name" value="Peptidase_M61"/>
</dbReference>
<organism evidence="3 4">
    <name type="scientific">Pleionea litopenaei</name>
    <dbReference type="NCBI Taxonomy" id="3070815"/>
    <lineage>
        <taxon>Bacteria</taxon>
        <taxon>Pseudomonadati</taxon>
        <taxon>Pseudomonadota</taxon>
        <taxon>Gammaproteobacteria</taxon>
        <taxon>Oceanospirillales</taxon>
        <taxon>Pleioneaceae</taxon>
        <taxon>Pleionea</taxon>
    </lineage>
</organism>
<dbReference type="PROSITE" id="PS50106">
    <property type="entry name" value="PDZ"/>
    <property type="match status" value="1"/>
</dbReference>
<accession>A0AA51RVZ9</accession>
<name>A0AA51RVZ9_9GAMM</name>
<evidence type="ECO:0000256" key="1">
    <source>
        <dbReference type="SAM" id="MobiDB-lite"/>
    </source>
</evidence>
<dbReference type="PIRSF" id="PIRSF016493">
    <property type="entry name" value="Glycyl_aminpptds"/>
    <property type="match status" value="1"/>
</dbReference>
<dbReference type="Proteomes" id="UP001239782">
    <property type="component" value="Chromosome"/>
</dbReference>
<dbReference type="KEGG" id="plei:Q9312_06830"/>
<dbReference type="InterPro" id="IPR040756">
    <property type="entry name" value="Peptidase_M61_N"/>
</dbReference>
<evidence type="ECO:0000313" key="4">
    <source>
        <dbReference type="Proteomes" id="UP001239782"/>
    </source>
</evidence>